<dbReference type="Proteomes" id="UP001525890">
    <property type="component" value="Unassembled WGS sequence"/>
</dbReference>
<keyword evidence="10" id="KW-1185">Reference proteome</keyword>
<proteinExistence type="inferred from homology"/>
<evidence type="ECO:0000256" key="4">
    <source>
        <dbReference type="RuleBase" id="RU361185"/>
    </source>
</evidence>
<reference evidence="9 10" key="1">
    <citation type="journal article" date="2022" name="Front. Microbiol.">
        <title>High genomic differentiation and limited gene flow indicate recent cryptic speciation within the genus Laspinema (cyanobacteria).</title>
        <authorList>
            <person name="Stanojkovic A."/>
            <person name="Skoupy S."/>
            <person name="Skaloud P."/>
            <person name="Dvorak P."/>
        </authorList>
    </citation>
    <scope>NUCLEOTIDE SEQUENCE [LARGE SCALE GENOMIC DNA]</scope>
    <source>
        <strain evidence="9 10">D2a</strain>
    </source>
</reference>
<dbReference type="SUPFAM" id="SSF51011">
    <property type="entry name" value="Glycosyl hydrolase domain"/>
    <property type="match status" value="1"/>
</dbReference>
<dbReference type="Pfam" id="PF21365">
    <property type="entry name" value="Glyco_hydro_31_3rd"/>
    <property type="match status" value="1"/>
</dbReference>
<keyword evidence="5" id="KW-0472">Membrane</keyword>
<evidence type="ECO:0000259" key="6">
    <source>
        <dbReference type="Pfam" id="PF01055"/>
    </source>
</evidence>
<dbReference type="InterPro" id="IPR025887">
    <property type="entry name" value="Glyco_hydro_31_N_dom"/>
</dbReference>
<dbReference type="PROSITE" id="PS00129">
    <property type="entry name" value="GLYCOSYL_HYDROL_F31_1"/>
    <property type="match status" value="1"/>
</dbReference>
<keyword evidence="2 4" id="KW-0378">Hydrolase</keyword>
<dbReference type="CDD" id="cd06604">
    <property type="entry name" value="GH31_glucosidase_II_MalA"/>
    <property type="match status" value="1"/>
</dbReference>
<dbReference type="InterPro" id="IPR000322">
    <property type="entry name" value="Glyco_hydro_31_TIM"/>
</dbReference>
<dbReference type="CDD" id="cd14752">
    <property type="entry name" value="GH31_N"/>
    <property type="match status" value="1"/>
</dbReference>
<dbReference type="SUPFAM" id="SSF74650">
    <property type="entry name" value="Galactose mutarotase-like"/>
    <property type="match status" value="1"/>
</dbReference>
<gene>
    <name evidence="9" type="ORF">NG799_17440</name>
</gene>
<dbReference type="Gene3D" id="2.60.40.1180">
    <property type="entry name" value="Golgi alpha-mannosidase II"/>
    <property type="match status" value="1"/>
</dbReference>
<dbReference type="InterPro" id="IPR017853">
    <property type="entry name" value="GH"/>
</dbReference>
<dbReference type="EMBL" id="JAMXFF010000027">
    <property type="protein sequence ID" value="MCT7968099.1"/>
    <property type="molecule type" value="Genomic_DNA"/>
</dbReference>
<accession>A0ABT2MTM5</accession>
<feature type="domain" description="Glycoside hydrolase family 31 N-terminal" evidence="7">
    <location>
        <begin position="75"/>
        <end position="242"/>
    </location>
</feature>
<evidence type="ECO:0000256" key="2">
    <source>
        <dbReference type="ARBA" id="ARBA00022801"/>
    </source>
</evidence>
<dbReference type="PANTHER" id="PTHR22762:SF120">
    <property type="entry name" value="HETEROGLYCAN GLUCOSIDASE 1"/>
    <property type="match status" value="1"/>
</dbReference>
<evidence type="ECO:0000313" key="9">
    <source>
        <dbReference type="EMBL" id="MCT7968099.1"/>
    </source>
</evidence>
<keyword evidence="5" id="KW-1133">Transmembrane helix</keyword>
<dbReference type="InterPro" id="IPR013780">
    <property type="entry name" value="Glyco_hydro_b"/>
</dbReference>
<organism evidence="9 10">
    <name type="scientific">Laspinema palackyanum D2a</name>
    <dbReference type="NCBI Taxonomy" id="2953684"/>
    <lineage>
        <taxon>Bacteria</taxon>
        <taxon>Bacillati</taxon>
        <taxon>Cyanobacteriota</taxon>
        <taxon>Cyanophyceae</taxon>
        <taxon>Oscillatoriophycideae</taxon>
        <taxon>Oscillatoriales</taxon>
        <taxon>Laspinemataceae</taxon>
        <taxon>Laspinema</taxon>
        <taxon>Laspinema palackyanum</taxon>
    </lineage>
</organism>
<evidence type="ECO:0000256" key="5">
    <source>
        <dbReference type="SAM" id="Phobius"/>
    </source>
</evidence>
<evidence type="ECO:0000259" key="7">
    <source>
        <dbReference type="Pfam" id="PF13802"/>
    </source>
</evidence>
<name>A0ABT2MTM5_9CYAN</name>
<evidence type="ECO:0000256" key="1">
    <source>
        <dbReference type="ARBA" id="ARBA00007806"/>
    </source>
</evidence>
<dbReference type="PANTHER" id="PTHR22762">
    <property type="entry name" value="ALPHA-GLUCOSIDASE"/>
    <property type="match status" value="1"/>
</dbReference>
<dbReference type="Gene3D" id="3.20.20.80">
    <property type="entry name" value="Glycosidases"/>
    <property type="match status" value="1"/>
</dbReference>
<keyword evidence="5" id="KW-0812">Transmembrane</keyword>
<dbReference type="InterPro" id="IPR011013">
    <property type="entry name" value="Gal_mutarotase_sf_dom"/>
</dbReference>
<dbReference type="Pfam" id="PF01055">
    <property type="entry name" value="Glyco_hydro_31_2nd"/>
    <property type="match status" value="1"/>
</dbReference>
<protein>
    <submittedName>
        <fullName evidence="9">Glycoside hydrolase family 31 protein</fullName>
    </submittedName>
</protein>
<evidence type="ECO:0000256" key="3">
    <source>
        <dbReference type="ARBA" id="ARBA00023295"/>
    </source>
</evidence>
<dbReference type="InterPro" id="IPR048395">
    <property type="entry name" value="Glyco_hydro_31_C"/>
</dbReference>
<feature type="domain" description="Glycosyl hydrolase family 31 C-terminal" evidence="8">
    <location>
        <begin position="617"/>
        <end position="703"/>
    </location>
</feature>
<dbReference type="GO" id="GO:0016787">
    <property type="term" value="F:hydrolase activity"/>
    <property type="evidence" value="ECO:0007669"/>
    <property type="project" value="UniProtKB-KW"/>
</dbReference>
<dbReference type="Gene3D" id="2.60.40.1760">
    <property type="entry name" value="glycosyl hydrolase (family 31)"/>
    <property type="match status" value="1"/>
</dbReference>
<feature type="transmembrane region" description="Helical" evidence="5">
    <location>
        <begin position="12"/>
        <end position="32"/>
    </location>
</feature>
<evidence type="ECO:0000313" key="10">
    <source>
        <dbReference type="Proteomes" id="UP001525890"/>
    </source>
</evidence>
<evidence type="ECO:0000259" key="8">
    <source>
        <dbReference type="Pfam" id="PF21365"/>
    </source>
</evidence>
<comment type="similarity">
    <text evidence="1 4">Belongs to the glycosyl hydrolase 31 family.</text>
</comment>
<feature type="domain" description="Glycoside hydrolase family 31 TIM barrel" evidence="6">
    <location>
        <begin position="281"/>
        <end position="609"/>
    </location>
</feature>
<dbReference type="RefSeq" id="WP_368007642.1">
    <property type="nucleotide sequence ID" value="NZ_JAMXFF010000027.1"/>
</dbReference>
<keyword evidence="3 4" id="KW-0326">Glycosidase</keyword>
<comment type="caution">
    <text evidence="9">The sequence shown here is derived from an EMBL/GenBank/DDBJ whole genome shotgun (WGS) entry which is preliminary data.</text>
</comment>
<dbReference type="Pfam" id="PF13802">
    <property type="entry name" value="Gal_mutarotas_2"/>
    <property type="match status" value="1"/>
</dbReference>
<sequence>MTLFKQLYLKFRYYIVGLFYFKYTIPAFLYSLERDRVERAEPQLGTAEPFDSPGKLLNVESTPRGANFYFEQAELHISYLTRDLVRVDWKPGLEPIPYAIARQDWPEVETTLAETEDGWTLDSGELQMAVAWDGSLQWRDRAGALFRQEQPPQRKPEGWIHRAPLEQDERIYGLGERASSLNLRQAEDKEGNPKTFRIWNFDAAGKYTPGSDPMYISIPIYMGLHNNGSYLIFYENSYEGHFTFADVATADFEGGPLRYYLTSGPPAQLLERYTKLTGLSPLPPRWALGYHQSRWGYRTEKNIQDMVDEFQARDLPLSAVHLDIDCQVGFRAFTIDPDRFPNLPKFTEDLLEKGVRFIAILNPGIKYSRDSNLFLEGQLLGAFCTRSDGTLVSAPVWPGWSVFPDFTNSKVRHWWSRQYRYLLDAGVTGFWHDMNEPACFVAWGDGTLPPRSTKHFMEGRGGDHREAHNLYGLLQAQAGYESLCNHHPDRRPFIVSRSGWAGLQRYAWTWTGDIESSWGALHQTIATVLGMGLSGIPYSGPDIGGFQGNPSPELYLRWFQMATFLPFYRTHSSNNVEARPPWVYGEPTLSIVKAFLELRYRLMPYFYTLAQETSQKGYPLVRPLFWADPQDSQLWDIEDGFLLGDALLIWAVAEKGMRSRSVRLPQGTWYYFWQDRQFEGGQSVTVETPLEQIPVFVKAGSIVPMEEGNCLILHLYPPVQGSGEGWIYSDAGDGYEEGRSDRFYMVRDEQGLEVRWEEEGTYPFPYTQVQVHLHGFQPQQAWIDDREVEIQGRLIQGERFSRLYVRGSD</sequence>
<dbReference type="SUPFAM" id="SSF51445">
    <property type="entry name" value="(Trans)glycosidases"/>
    <property type="match status" value="1"/>
</dbReference>
<dbReference type="InterPro" id="IPR030458">
    <property type="entry name" value="Glyco_hydro_31_AS"/>
</dbReference>